<sequence precursor="true">MKTTLYLFATTLLLMLPPNANAQDALKQFEARQYSDADGNSLSYRILKPKQYDPAKKYPLVMFWHGAGERGDDNQRQLVHGMADFASAEVMEKYPAFVVAPQCPKNQKWANNDWSADQHTMSEQPSTPMRLSLELIDSLQKEFSIDADRIYVTGLSMGGFGTWDALQRRPKQFAAAIPICGGGDTALAEKIASVPVWVFHGGNDTVVKTSRSRDMVQALKEAGGKPKYTEYPGVGHNSWSATYANPEVYKWLFSQRRSS</sequence>
<dbReference type="SUPFAM" id="SSF53474">
    <property type="entry name" value="alpha/beta-Hydrolases"/>
    <property type="match status" value="1"/>
</dbReference>
<feature type="domain" description="Phospholipase/carboxylesterase/thioesterase" evidence="3">
    <location>
        <begin position="56"/>
        <end position="241"/>
    </location>
</feature>
<evidence type="ECO:0000256" key="1">
    <source>
        <dbReference type="ARBA" id="ARBA00022729"/>
    </source>
</evidence>
<dbReference type="GO" id="GO:0016787">
    <property type="term" value="F:hydrolase activity"/>
    <property type="evidence" value="ECO:0007669"/>
    <property type="project" value="InterPro"/>
</dbReference>
<dbReference type="RefSeq" id="WP_068142762.1">
    <property type="nucleotide sequence ID" value="NZ_CP042914.1"/>
</dbReference>
<dbReference type="InterPro" id="IPR029058">
    <property type="entry name" value="AB_hydrolase_fold"/>
</dbReference>
<evidence type="ECO:0000313" key="4">
    <source>
        <dbReference type="EMBL" id="QEG38680.1"/>
    </source>
</evidence>
<dbReference type="Gene3D" id="3.40.50.1820">
    <property type="entry name" value="alpha/beta hydrolase"/>
    <property type="match status" value="1"/>
</dbReference>
<gene>
    <name evidence="4" type="ORF">UC8_06380</name>
</gene>
<keyword evidence="5" id="KW-1185">Reference proteome</keyword>
<dbReference type="Proteomes" id="UP000325286">
    <property type="component" value="Chromosome"/>
</dbReference>
<dbReference type="InterPro" id="IPR003140">
    <property type="entry name" value="PLipase/COase/thioEstase"/>
</dbReference>
<proteinExistence type="predicted"/>
<dbReference type="Pfam" id="PF02230">
    <property type="entry name" value="Abhydrolase_2"/>
    <property type="match status" value="1"/>
</dbReference>
<name>A0A5B9QM38_9BACT</name>
<dbReference type="PANTHER" id="PTHR43037">
    <property type="entry name" value="UNNAMED PRODUCT-RELATED"/>
    <property type="match status" value="1"/>
</dbReference>
<feature type="chain" id="PRO_5022837585" evidence="2">
    <location>
        <begin position="23"/>
        <end position="259"/>
    </location>
</feature>
<dbReference type="AlphaFoldDB" id="A0A5B9QM38"/>
<evidence type="ECO:0000256" key="2">
    <source>
        <dbReference type="SAM" id="SignalP"/>
    </source>
</evidence>
<dbReference type="EMBL" id="CP042914">
    <property type="protein sequence ID" value="QEG38680.1"/>
    <property type="molecule type" value="Genomic_DNA"/>
</dbReference>
<keyword evidence="1 2" id="KW-0732">Signal</keyword>
<accession>A0A5B9QM38</accession>
<protein>
    <submittedName>
        <fullName evidence="4">Esterase</fullName>
    </submittedName>
</protein>
<dbReference type="InterPro" id="IPR050955">
    <property type="entry name" value="Plant_Biomass_Hydrol_Est"/>
</dbReference>
<reference evidence="4 5" key="1">
    <citation type="submission" date="2019-08" db="EMBL/GenBank/DDBJ databases">
        <title>Deep-cultivation of Planctomycetes and their phenomic and genomic characterization uncovers novel biology.</title>
        <authorList>
            <person name="Wiegand S."/>
            <person name="Jogler M."/>
            <person name="Boedeker C."/>
            <person name="Pinto D."/>
            <person name="Vollmers J."/>
            <person name="Rivas-Marin E."/>
            <person name="Kohn T."/>
            <person name="Peeters S.H."/>
            <person name="Heuer A."/>
            <person name="Rast P."/>
            <person name="Oberbeckmann S."/>
            <person name="Bunk B."/>
            <person name="Jeske O."/>
            <person name="Meyerdierks A."/>
            <person name="Storesund J.E."/>
            <person name="Kallscheuer N."/>
            <person name="Luecker S."/>
            <person name="Lage O.M."/>
            <person name="Pohl T."/>
            <person name="Merkel B.J."/>
            <person name="Hornburger P."/>
            <person name="Mueller R.-W."/>
            <person name="Bruemmer F."/>
            <person name="Labrenz M."/>
            <person name="Spormann A.M."/>
            <person name="Op den Camp H."/>
            <person name="Overmann J."/>
            <person name="Amann R."/>
            <person name="Jetten M.S.M."/>
            <person name="Mascher T."/>
            <person name="Medema M.H."/>
            <person name="Devos D.P."/>
            <person name="Kaster A.-K."/>
            <person name="Ovreas L."/>
            <person name="Rohde M."/>
            <person name="Galperin M.Y."/>
            <person name="Jogler C."/>
        </authorList>
    </citation>
    <scope>NUCLEOTIDE SEQUENCE [LARGE SCALE GENOMIC DNA]</scope>
    <source>
        <strain evidence="4 5">UC8</strain>
    </source>
</reference>
<dbReference type="KEGG" id="rul:UC8_06380"/>
<feature type="signal peptide" evidence="2">
    <location>
        <begin position="1"/>
        <end position="22"/>
    </location>
</feature>
<evidence type="ECO:0000313" key="5">
    <source>
        <dbReference type="Proteomes" id="UP000325286"/>
    </source>
</evidence>
<dbReference type="PANTHER" id="PTHR43037:SF1">
    <property type="entry name" value="BLL1128 PROTEIN"/>
    <property type="match status" value="1"/>
</dbReference>
<evidence type="ECO:0000259" key="3">
    <source>
        <dbReference type="Pfam" id="PF02230"/>
    </source>
</evidence>
<organism evidence="4 5">
    <name type="scientific">Roseimaritima ulvae</name>
    <dbReference type="NCBI Taxonomy" id="980254"/>
    <lineage>
        <taxon>Bacteria</taxon>
        <taxon>Pseudomonadati</taxon>
        <taxon>Planctomycetota</taxon>
        <taxon>Planctomycetia</taxon>
        <taxon>Pirellulales</taxon>
        <taxon>Pirellulaceae</taxon>
        <taxon>Roseimaritima</taxon>
    </lineage>
</organism>